<evidence type="ECO:0000313" key="1">
    <source>
        <dbReference type="EMBL" id="KYD09038.1"/>
    </source>
</evidence>
<name>A0A150L9M3_9BACI</name>
<accession>A0A150L9M3</accession>
<dbReference type="AlphaFoldDB" id="A0A150L9M3"/>
<organism evidence="1 2">
    <name type="scientific">Caldibacillus debilis</name>
    <dbReference type="NCBI Taxonomy" id="301148"/>
    <lineage>
        <taxon>Bacteria</taxon>
        <taxon>Bacillati</taxon>
        <taxon>Bacillota</taxon>
        <taxon>Bacilli</taxon>
        <taxon>Bacillales</taxon>
        <taxon>Bacillaceae</taxon>
        <taxon>Caldibacillus</taxon>
    </lineage>
</organism>
<dbReference type="STRING" id="301148.B4135_3949"/>
<evidence type="ECO:0000313" key="2">
    <source>
        <dbReference type="Proteomes" id="UP000075683"/>
    </source>
</evidence>
<sequence>MAKLGRGEQLWKVLFVINPVGIREAVPNAAIRQSNTCFSSSDQGFSTRYEAEKRIAELGTGKVPVKGAGAFIQAGPGSL</sequence>
<dbReference type="Proteomes" id="UP000075683">
    <property type="component" value="Unassembled WGS sequence"/>
</dbReference>
<protein>
    <submittedName>
        <fullName evidence="1">Uncharacterized protein</fullName>
    </submittedName>
</protein>
<dbReference type="EMBL" id="LQYT01000133">
    <property type="protein sequence ID" value="KYD09038.1"/>
    <property type="molecule type" value="Genomic_DNA"/>
</dbReference>
<gene>
    <name evidence="1" type="ORF">B4135_3949</name>
</gene>
<reference evidence="1 2" key="1">
    <citation type="submission" date="2016-01" db="EMBL/GenBank/DDBJ databases">
        <title>Draft Genome Sequences of Seven Thermophilic Sporeformers Isolated from Foods.</title>
        <authorList>
            <person name="Berendsen E.M."/>
            <person name="Wells-Bennik M.H."/>
            <person name="Krawcyk A.O."/>
            <person name="De Jong A."/>
            <person name="Holsappel S."/>
            <person name="Eijlander R.T."/>
            <person name="Kuipers O.P."/>
        </authorList>
    </citation>
    <scope>NUCLEOTIDE SEQUENCE [LARGE SCALE GENOMIC DNA]</scope>
    <source>
        <strain evidence="1 2">B4135</strain>
    </source>
</reference>
<comment type="caution">
    <text evidence="1">The sequence shown here is derived from an EMBL/GenBank/DDBJ whole genome shotgun (WGS) entry which is preliminary data.</text>
</comment>
<proteinExistence type="predicted"/>